<protein>
    <submittedName>
        <fullName evidence="1">Uncharacterized protein</fullName>
    </submittedName>
</protein>
<sequence>MMLQLVIEHVKSTRLDVHTAIETFPRLELTEGKSEEGGRMWL</sequence>
<reference evidence="1" key="1">
    <citation type="submission" date="2018-05" db="EMBL/GenBank/DDBJ databases">
        <authorList>
            <person name="Lanie J.A."/>
            <person name="Ng W.-L."/>
            <person name="Kazmierczak K.M."/>
            <person name="Andrzejewski T.M."/>
            <person name="Davidsen T.M."/>
            <person name="Wayne K.J."/>
            <person name="Tettelin H."/>
            <person name="Glass J.I."/>
            <person name="Rusch D."/>
            <person name="Podicherti R."/>
            <person name="Tsui H.-C.T."/>
            <person name="Winkler M.E."/>
        </authorList>
    </citation>
    <scope>NUCLEOTIDE SEQUENCE</scope>
</reference>
<organism evidence="1">
    <name type="scientific">marine metagenome</name>
    <dbReference type="NCBI Taxonomy" id="408172"/>
    <lineage>
        <taxon>unclassified sequences</taxon>
        <taxon>metagenomes</taxon>
        <taxon>ecological metagenomes</taxon>
    </lineage>
</organism>
<proteinExistence type="predicted"/>
<accession>A0A381R822</accession>
<gene>
    <name evidence="1" type="ORF">METZ01_LOCUS40725</name>
</gene>
<name>A0A381R822_9ZZZZ</name>
<dbReference type="AlphaFoldDB" id="A0A381R822"/>
<evidence type="ECO:0000313" key="1">
    <source>
        <dbReference type="EMBL" id="SUZ87871.1"/>
    </source>
</evidence>
<dbReference type="EMBL" id="UINC01001744">
    <property type="protein sequence ID" value="SUZ87871.1"/>
    <property type="molecule type" value="Genomic_DNA"/>
</dbReference>